<evidence type="ECO:0000313" key="1">
    <source>
        <dbReference type="EMBL" id="PSU98994.1"/>
    </source>
</evidence>
<evidence type="ECO:0000313" key="2">
    <source>
        <dbReference type="Proteomes" id="UP000241426"/>
    </source>
</evidence>
<protein>
    <submittedName>
        <fullName evidence="1">Uncharacterized protein</fullName>
    </submittedName>
</protein>
<proteinExistence type="predicted"/>
<organism evidence="1 2">
    <name type="scientific">Photobacterium kishitanii</name>
    <dbReference type="NCBI Taxonomy" id="318456"/>
    <lineage>
        <taxon>Bacteria</taxon>
        <taxon>Pseudomonadati</taxon>
        <taxon>Pseudomonadota</taxon>
        <taxon>Gammaproteobacteria</taxon>
        <taxon>Vibrionales</taxon>
        <taxon>Vibrionaceae</taxon>
        <taxon>Photobacterium</taxon>
    </lineage>
</organism>
<sequence>MTSRKDYKIIIFLRSPKQSYMGNIRLFFAVIFQYEYRRLVFHLMFNFRNISTPKIDIKKAAIIDRFSITAAVFLFKQAVK</sequence>
<dbReference type="AlphaFoldDB" id="A0A2T3KIG1"/>
<name>A0A2T3KIG1_9GAMM</name>
<comment type="caution">
    <text evidence="1">The sequence shown here is derived from an EMBL/GenBank/DDBJ whole genome shotgun (WGS) entry which is preliminary data.</text>
</comment>
<gene>
    <name evidence="1" type="ORF">C9J27_10870</name>
</gene>
<reference evidence="1 2" key="1">
    <citation type="submission" date="2018-01" db="EMBL/GenBank/DDBJ databases">
        <title>Whole genome sequencing of Histamine producing bacteria.</title>
        <authorList>
            <person name="Butler K."/>
        </authorList>
    </citation>
    <scope>NUCLEOTIDE SEQUENCE [LARGE SCALE GENOMIC DNA]</scope>
    <source>
        <strain evidence="1 2">FS-7.2</strain>
    </source>
</reference>
<dbReference type="EMBL" id="PYNF01000007">
    <property type="protein sequence ID" value="PSU98994.1"/>
    <property type="molecule type" value="Genomic_DNA"/>
</dbReference>
<dbReference type="RefSeq" id="WP_107289666.1">
    <property type="nucleotide sequence ID" value="NZ_PYNF01000007.1"/>
</dbReference>
<dbReference type="Proteomes" id="UP000241426">
    <property type="component" value="Unassembled WGS sequence"/>
</dbReference>
<accession>A0A2T3KIG1</accession>